<dbReference type="Proteomes" id="UP000547973">
    <property type="component" value="Unassembled WGS sequence"/>
</dbReference>
<evidence type="ECO:0000313" key="2">
    <source>
        <dbReference type="EMBL" id="NYI42862.1"/>
    </source>
</evidence>
<feature type="compositionally biased region" description="Basic and acidic residues" evidence="1">
    <location>
        <begin position="102"/>
        <end position="117"/>
    </location>
</feature>
<dbReference type="AlphaFoldDB" id="A0A7Y9ZCF0"/>
<keyword evidence="3" id="KW-1185">Reference proteome</keyword>
<proteinExistence type="predicted"/>
<feature type="region of interest" description="Disordered" evidence="1">
    <location>
        <begin position="102"/>
        <end position="133"/>
    </location>
</feature>
<evidence type="ECO:0000256" key="1">
    <source>
        <dbReference type="SAM" id="MobiDB-lite"/>
    </source>
</evidence>
<name>A0A7Y9ZCF0_9MICO</name>
<gene>
    <name evidence="2" type="ORF">BKA03_003036</name>
</gene>
<protein>
    <submittedName>
        <fullName evidence="2">Multidrug resistance efflux pump</fullName>
    </submittedName>
</protein>
<reference evidence="2 3" key="1">
    <citation type="submission" date="2020-07" db="EMBL/GenBank/DDBJ databases">
        <title>Sequencing the genomes of 1000 actinobacteria strains.</title>
        <authorList>
            <person name="Klenk H.-P."/>
        </authorList>
    </citation>
    <scope>NUCLEOTIDE SEQUENCE [LARGE SCALE GENOMIC DNA]</scope>
    <source>
        <strain evidence="2 3">DSM 19970</strain>
    </source>
</reference>
<comment type="caution">
    <text evidence="2">The sequence shown here is derived from an EMBL/GenBank/DDBJ whole genome shotgun (WGS) entry which is preliminary data.</text>
</comment>
<organism evidence="2 3">
    <name type="scientific">Demequina lutea</name>
    <dbReference type="NCBI Taxonomy" id="431489"/>
    <lineage>
        <taxon>Bacteria</taxon>
        <taxon>Bacillati</taxon>
        <taxon>Actinomycetota</taxon>
        <taxon>Actinomycetes</taxon>
        <taxon>Micrococcales</taxon>
        <taxon>Demequinaceae</taxon>
        <taxon>Demequina</taxon>
    </lineage>
</organism>
<sequence>MARTNDETEARRIARARRAKMQAARVQRDERIDDGVAKAVLSAKEVERAKIELSQAETVFAAAIAEHEQRLGRIVAAFKGEKLDANSIAELLELTPREVRRLGKLADKPTHHPDDAAAPKPPPTEEQNGHGDA</sequence>
<dbReference type="EMBL" id="JACBZO010000002">
    <property type="protein sequence ID" value="NYI42862.1"/>
    <property type="molecule type" value="Genomic_DNA"/>
</dbReference>
<accession>A0A7Y9ZCF0</accession>
<evidence type="ECO:0000313" key="3">
    <source>
        <dbReference type="Proteomes" id="UP000547973"/>
    </source>
</evidence>
<dbReference type="RefSeq" id="WP_062076214.1">
    <property type="nucleotide sequence ID" value="NZ_BBRC01000020.1"/>
</dbReference>